<protein>
    <recommendedName>
        <fullName evidence="3">Glycosyl hydrolase family 31 C-terminal domain-containing protein</fullName>
    </recommendedName>
</protein>
<dbReference type="GO" id="GO:0016798">
    <property type="term" value="F:hydrolase activity, acting on glycosyl bonds"/>
    <property type="evidence" value="ECO:0007669"/>
    <property type="project" value="UniProtKB-KW"/>
</dbReference>
<dbReference type="SUPFAM" id="SSF51011">
    <property type="entry name" value="Glycosyl hydrolase domain"/>
    <property type="match status" value="1"/>
</dbReference>
<keyword evidence="5" id="KW-1185">Reference proteome</keyword>
<name>A0A7R9KTJ6_9ACAR</name>
<keyword evidence="1" id="KW-0378">Hydrolase</keyword>
<evidence type="ECO:0000313" key="4">
    <source>
        <dbReference type="EMBL" id="CAD7628817.1"/>
    </source>
</evidence>
<dbReference type="Pfam" id="PF21365">
    <property type="entry name" value="Glyco_hydro_31_3rd"/>
    <property type="match status" value="1"/>
</dbReference>
<sequence length="80" mass="9256">MRPIWWIAPNDPKAFLIDDQFLVGNDLLVAPVTTDKARKRDIYLPSGEWKDQRGVVHTGPQTLTDFKAELNELPYFTRNN</sequence>
<keyword evidence="2" id="KW-0326">Glycosidase</keyword>
<dbReference type="EMBL" id="OC860693">
    <property type="protein sequence ID" value="CAD7628817.1"/>
    <property type="molecule type" value="Genomic_DNA"/>
</dbReference>
<dbReference type="InterPro" id="IPR013780">
    <property type="entry name" value="Glyco_hydro_b"/>
</dbReference>
<dbReference type="Gene3D" id="2.60.40.1180">
    <property type="entry name" value="Golgi alpha-mannosidase II"/>
    <property type="match status" value="1"/>
</dbReference>
<dbReference type="PANTHER" id="PTHR43053">
    <property type="entry name" value="GLYCOSIDASE FAMILY 31"/>
    <property type="match status" value="1"/>
</dbReference>
<accession>A0A7R9KTJ6</accession>
<evidence type="ECO:0000256" key="2">
    <source>
        <dbReference type="ARBA" id="ARBA00023295"/>
    </source>
</evidence>
<dbReference type="AlphaFoldDB" id="A0A7R9KTJ6"/>
<gene>
    <name evidence="4" type="ORF">OSB1V03_LOCUS9237</name>
</gene>
<organism evidence="4">
    <name type="scientific">Medioppia subpectinata</name>
    <dbReference type="NCBI Taxonomy" id="1979941"/>
    <lineage>
        <taxon>Eukaryota</taxon>
        <taxon>Metazoa</taxon>
        <taxon>Ecdysozoa</taxon>
        <taxon>Arthropoda</taxon>
        <taxon>Chelicerata</taxon>
        <taxon>Arachnida</taxon>
        <taxon>Acari</taxon>
        <taxon>Acariformes</taxon>
        <taxon>Sarcoptiformes</taxon>
        <taxon>Oribatida</taxon>
        <taxon>Brachypylina</taxon>
        <taxon>Oppioidea</taxon>
        <taxon>Oppiidae</taxon>
        <taxon>Medioppia</taxon>
    </lineage>
</organism>
<dbReference type="Proteomes" id="UP000759131">
    <property type="component" value="Unassembled WGS sequence"/>
</dbReference>
<evidence type="ECO:0000256" key="1">
    <source>
        <dbReference type="ARBA" id="ARBA00022801"/>
    </source>
</evidence>
<dbReference type="EMBL" id="CAJPIZ010006118">
    <property type="protein sequence ID" value="CAG2109247.1"/>
    <property type="molecule type" value="Genomic_DNA"/>
</dbReference>
<dbReference type="InterPro" id="IPR048395">
    <property type="entry name" value="Glyco_hydro_31_C"/>
</dbReference>
<dbReference type="PANTHER" id="PTHR43053:SF4">
    <property type="entry name" value="MYOGENESIS-REGULATING GLYCOSIDASE"/>
    <property type="match status" value="1"/>
</dbReference>
<proteinExistence type="predicted"/>
<dbReference type="OrthoDB" id="6499819at2759"/>
<reference evidence="4" key="1">
    <citation type="submission" date="2020-11" db="EMBL/GenBank/DDBJ databases">
        <authorList>
            <person name="Tran Van P."/>
        </authorList>
    </citation>
    <scope>NUCLEOTIDE SEQUENCE</scope>
</reference>
<evidence type="ECO:0000259" key="3">
    <source>
        <dbReference type="Pfam" id="PF21365"/>
    </source>
</evidence>
<feature type="domain" description="Glycosyl hydrolase family 31 C-terminal" evidence="3">
    <location>
        <begin position="1"/>
        <end position="79"/>
    </location>
</feature>
<dbReference type="InterPro" id="IPR050985">
    <property type="entry name" value="Alpha-glycosidase_related"/>
</dbReference>
<evidence type="ECO:0000313" key="5">
    <source>
        <dbReference type="Proteomes" id="UP000759131"/>
    </source>
</evidence>